<dbReference type="AlphaFoldDB" id="A0A3P3VVD0"/>
<dbReference type="Gene3D" id="2.170.190.11">
    <property type="entry name" value="Molybdopterin biosynthesis moea protein, domain 3"/>
    <property type="match status" value="1"/>
</dbReference>
<evidence type="ECO:0000256" key="12">
    <source>
        <dbReference type="SAM" id="MobiDB-lite"/>
    </source>
</evidence>
<reference evidence="14 15" key="1">
    <citation type="submission" date="2018-08" db="EMBL/GenBank/DDBJ databases">
        <authorList>
            <person name="Khan S.A."/>
        </authorList>
    </citation>
    <scope>NUCLEOTIDE SEQUENCE [LARGE SCALE GENOMIC DNA]</scope>
    <source>
        <strain evidence="14 15">GTF-13</strain>
    </source>
</reference>
<reference evidence="14 15" key="2">
    <citation type="submission" date="2018-12" db="EMBL/GenBank/DDBJ databases">
        <title>Simiduia agarivorans gen. nov., sp. nov., a marine, agarolytic bacterium isolated from shallow coastal water from Keelung, Taiwan.</title>
        <authorList>
            <person name="Shieh W.Y."/>
        </authorList>
    </citation>
    <scope>NUCLEOTIDE SEQUENCE [LARGE SCALE GENOMIC DNA]</scope>
    <source>
        <strain evidence="14 15">GTF-13</strain>
    </source>
</reference>
<dbReference type="InterPro" id="IPR036135">
    <property type="entry name" value="MoeA_linker/N_sf"/>
</dbReference>
<dbReference type="SUPFAM" id="SSF63882">
    <property type="entry name" value="MoeA N-terminal region -like"/>
    <property type="match status" value="1"/>
</dbReference>
<evidence type="ECO:0000256" key="3">
    <source>
        <dbReference type="ARBA" id="ARBA00005046"/>
    </source>
</evidence>
<dbReference type="InterPro" id="IPR005111">
    <property type="entry name" value="MoeA_C_domain_IV"/>
</dbReference>
<comment type="catalytic activity">
    <reaction evidence="10">
        <text>adenylyl-molybdopterin + molybdate = Mo-molybdopterin + AMP + H(+)</text>
        <dbReference type="Rhea" id="RHEA:35047"/>
        <dbReference type="ChEBI" id="CHEBI:15378"/>
        <dbReference type="ChEBI" id="CHEBI:36264"/>
        <dbReference type="ChEBI" id="CHEBI:62727"/>
        <dbReference type="ChEBI" id="CHEBI:71302"/>
        <dbReference type="ChEBI" id="CHEBI:456215"/>
        <dbReference type="EC" id="2.10.1.1"/>
    </reaction>
</comment>
<evidence type="ECO:0000256" key="6">
    <source>
        <dbReference type="ARBA" id="ARBA00022679"/>
    </source>
</evidence>
<dbReference type="NCBIfam" id="NF045515">
    <property type="entry name" value="Glp_gephyrin"/>
    <property type="match status" value="1"/>
</dbReference>
<dbReference type="Pfam" id="PF03453">
    <property type="entry name" value="MoeA_N"/>
    <property type="match status" value="1"/>
</dbReference>
<evidence type="ECO:0000256" key="2">
    <source>
        <dbReference type="ARBA" id="ARBA00002901"/>
    </source>
</evidence>
<dbReference type="PANTHER" id="PTHR10192">
    <property type="entry name" value="MOLYBDOPTERIN BIOSYNTHESIS PROTEIN"/>
    <property type="match status" value="1"/>
</dbReference>
<dbReference type="FunFam" id="3.40.980.10:FF:000004">
    <property type="entry name" value="Molybdopterin molybdenumtransferase"/>
    <property type="match status" value="1"/>
</dbReference>
<evidence type="ECO:0000256" key="10">
    <source>
        <dbReference type="ARBA" id="ARBA00047317"/>
    </source>
</evidence>
<keyword evidence="6 11" id="KW-0808">Transferase</keyword>
<evidence type="ECO:0000313" key="15">
    <source>
        <dbReference type="Proteomes" id="UP000280792"/>
    </source>
</evidence>
<dbReference type="InterPro" id="IPR036688">
    <property type="entry name" value="MoeA_C_domain_IV_sf"/>
</dbReference>
<evidence type="ECO:0000256" key="11">
    <source>
        <dbReference type="RuleBase" id="RU365090"/>
    </source>
</evidence>
<accession>A0A3P3VVD0</accession>
<dbReference type="SMART" id="SM00852">
    <property type="entry name" value="MoCF_biosynth"/>
    <property type="match status" value="1"/>
</dbReference>
<dbReference type="PANTHER" id="PTHR10192:SF5">
    <property type="entry name" value="GEPHYRIN"/>
    <property type="match status" value="1"/>
</dbReference>
<dbReference type="Pfam" id="PF00994">
    <property type="entry name" value="MoCF_biosynth"/>
    <property type="match status" value="1"/>
</dbReference>
<dbReference type="InterPro" id="IPR001453">
    <property type="entry name" value="MoaB/Mog_dom"/>
</dbReference>
<dbReference type="PROSITE" id="PS01079">
    <property type="entry name" value="MOCF_BIOSYNTHESIS_2"/>
    <property type="match status" value="1"/>
</dbReference>
<protein>
    <recommendedName>
        <fullName evidence="11">Molybdopterin molybdenumtransferase</fullName>
        <ecNumber evidence="11">2.10.1.1</ecNumber>
    </recommendedName>
</protein>
<keyword evidence="7 11" id="KW-0479">Metal-binding</keyword>
<evidence type="ECO:0000256" key="8">
    <source>
        <dbReference type="ARBA" id="ARBA00022842"/>
    </source>
</evidence>
<evidence type="ECO:0000256" key="9">
    <source>
        <dbReference type="ARBA" id="ARBA00023150"/>
    </source>
</evidence>
<dbReference type="EMBL" id="QWEZ01000001">
    <property type="protein sequence ID" value="RRJ85409.1"/>
    <property type="molecule type" value="Genomic_DNA"/>
</dbReference>
<comment type="pathway">
    <text evidence="3 11">Cofactor biosynthesis; molybdopterin biosynthesis.</text>
</comment>
<dbReference type="Gene3D" id="3.40.980.10">
    <property type="entry name" value="MoaB/Mog-like domain"/>
    <property type="match status" value="1"/>
</dbReference>
<evidence type="ECO:0000313" key="14">
    <source>
        <dbReference type="EMBL" id="RRJ85409.1"/>
    </source>
</evidence>
<dbReference type="SUPFAM" id="SSF63867">
    <property type="entry name" value="MoeA C-terminal domain-like"/>
    <property type="match status" value="1"/>
</dbReference>
<evidence type="ECO:0000259" key="13">
    <source>
        <dbReference type="SMART" id="SM00852"/>
    </source>
</evidence>
<proteinExistence type="inferred from homology"/>
<organism evidence="14 15">
    <name type="scientific">Aestuariirhabdus litorea</name>
    <dbReference type="NCBI Taxonomy" id="2528527"/>
    <lineage>
        <taxon>Bacteria</taxon>
        <taxon>Pseudomonadati</taxon>
        <taxon>Pseudomonadota</taxon>
        <taxon>Gammaproteobacteria</taxon>
        <taxon>Oceanospirillales</taxon>
        <taxon>Aestuariirhabdaceae</taxon>
        <taxon>Aestuariirhabdus</taxon>
    </lineage>
</organism>
<keyword evidence="8 11" id="KW-0460">Magnesium</keyword>
<feature type="region of interest" description="Disordered" evidence="12">
    <location>
        <begin position="113"/>
        <end position="132"/>
    </location>
</feature>
<evidence type="ECO:0000256" key="5">
    <source>
        <dbReference type="ARBA" id="ARBA00022505"/>
    </source>
</evidence>
<feature type="domain" description="MoaB/Mog" evidence="13">
    <location>
        <begin position="177"/>
        <end position="314"/>
    </location>
</feature>
<keyword evidence="9 11" id="KW-0501">Molybdenum cofactor biosynthesis</keyword>
<dbReference type="InterPro" id="IPR008284">
    <property type="entry name" value="MoCF_biosynth_CS"/>
</dbReference>
<gene>
    <name evidence="14" type="ORF">D0544_01670</name>
</gene>
<dbReference type="EC" id="2.10.1.1" evidence="11"/>
<dbReference type="Gene3D" id="2.40.340.10">
    <property type="entry name" value="MoeA, C-terminal, domain IV"/>
    <property type="match status" value="1"/>
</dbReference>
<keyword evidence="15" id="KW-1185">Reference proteome</keyword>
<dbReference type="SUPFAM" id="SSF53218">
    <property type="entry name" value="Molybdenum cofactor biosynthesis proteins"/>
    <property type="match status" value="1"/>
</dbReference>
<evidence type="ECO:0000256" key="7">
    <source>
        <dbReference type="ARBA" id="ARBA00022723"/>
    </source>
</evidence>
<comment type="cofactor">
    <cofactor evidence="1 11">
        <name>Mg(2+)</name>
        <dbReference type="ChEBI" id="CHEBI:18420"/>
    </cofactor>
</comment>
<dbReference type="InterPro" id="IPR005110">
    <property type="entry name" value="MoeA_linker/N"/>
</dbReference>
<dbReference type="GO" id="GO:0061599">
    <property type="term" value="F:molybdopterin molybdotransferase activity"/>
    <property type="evidence" value="ECO:0007669"/>
    <property type="project" value="UniProtKB-UniRule"/>
</dbReference>
<sequence length="404" mass="42829">MPVSEALERMLAQAVRLTDVEWIATEQALGRVLAETQCSPVAVPPLDNSAMDGYALRWADLDPEQAVRLPISLRVPAGAAPSELQAGSAARIFTGAPIPANADLVVMQEDTRDDPQGVEFPPQSSLKPGQHIRPAGQDIARGQSVLEAGTRLRAQELGILASIGVARVPVIRRLRVAVLSTGDELVEPGQEPAPGQIFNSNRYTLAGLVAQLGMEFVDLGIVEDTAEATEKALLAAAEQADVVISSGGVSVGEEDHVKATVEKLGQLKLWKLAIKPGKPLAFGEVAGVPFIGLPGNPTSVFVTFHIAARAFLLKMQGVSELACRSYRLPAAFARPRPAHRQEYLRVRAEVDAQGGMRLACFDNQSSGVLFSAVWGTGLAVVPSDTVVEEGDLVEYLPFAELAGG</sequence>
<dbReference type="InterPro" id="IPR036425">
    <property type="entry name" value="MoaB/Mog-like_dom_sf"/>
</dbReference>
<dbReference type="UniPathway" id="UPA00344"/>
<keyword evidence="5 11" id="KW-0500">Molybdenum</keyword>
<comment type="function">
    <text evidence="2 11">Catalyzes the insertion of molybdate into adenylated molybdopterin with the concomitant release of AMP.</text>
</comment>
<dbReference type="NCBIfam" id="TIGR00177">
    <property type="entry name" value="molyb_syn"/>
    <property type="match status" value="1"/>
</dbReference>
<dbReference type="GO" id="GO:0005829">
    <property type="term" value="C:cytosol"/>
    <property type="evidence" value="ECO:0007669"/>
    <property type="project" value="TreeGrafter"/>
</dbReference>
<comment type="caution">
    <text evidence="14">The sequence shown here is derived from an EMBL/GenBank/DDBJ whole genome shotgun (WGS) entry which is preliminary data.</text>
</comment>
<comment type="similarity">
    <text evidence="4 11">Belongs to the MoeA family.</text>
</comment>
<evidence type="ECO:0000256" key="1">
    <source>
        <dbReference type="ARBA" id="ARBA00001946"/>
    </source>
</evidence>
<dbReference type="InterPro" id="IPR038987">
    <property type="entry name" value="MoeA-like"/>
</dbReference>
<dbReference type="GO" id="GO:0006777">
    <property type="term" value="P:Mo-molybdopterin cofactor biosynthetic process"/>
    <property type="evidence" value="ECO:0007669"/>
    <property type="project" value="UniProtKB-UniRule"/>
</dbReference>
<dbReference type="GO" id="GO:0046872">
    <property type="term" value="F:metal ion binding"/>
    <property type="evidence" value="ECO:0007669"/>
    <property type="project" value="UniProtKB-UniRule"/>
</dbReference>
<dbReference type="Gene3D" id="3.90.105.10">
    <property type="entry name" value="Molybdopterin biosynthesis moea protein, domain 2"/>
    <property type="match status" value="1"/>
</dbReference>
<name>A0A3P3VVD0_9GAMM</name>
<dbReference type="Proteomes" id="UP000280792">
    <property type="component" value="Unassembled WGS sequence"/>
</dbReference>
<dbReference type="CDD" id="cd00887">
    <property type="entry name" value="MoeA"/>
    <property type="match status" value="1"/>
</dbReference>
<evidence type="ECO:0000256" key="4">
    <source>
        <dbReference type="ARBA" id="ARBA00010763"/>
    </source>
</evidence>
<dbReference type="Pfam" id="PF03454">
    <property type="entry name" value="MoeA_C"/>
    <property type="match status" value="1"/>
</dbReference>